<dbReference type="Proteomes" id="UP000053927">
    <property type="component" value="Unassembled WGS sequence"/>
</dbReference>
<dbReference type="AlphaFoldDB" id="R7RWI5"/>
<dbReference type="GeneID" id="18806586"/>
<dbReference type="eggNOG" id="ENOG502S9QB">
    <property type="taxonomic scope" value="Eukaryota"/>
</dbReference>
<reference evidence="2" key="1">
    <citation type="journal article" date="2012" name="Science">
        <title>The Paleozoic origin of enzymatic lignin decomposition reconstructed from 31 fungal genomes.</title>
        <authorList>
            <person name="Floudas D."/>
            <person name="Binder M."/>
            <person name="Riley R."/>
            <person name="Barry K."/>
            <person name="Blanchette R.A."/>
            <person name="Henrissat B."/>
            <person name="Martinez A.T."/>
            <person name="Otillar R."/>
            <person name="Spatafora J.W."/>
            <person name="Yadav J.S."/>
            <person name="Aerts A."/>
            <person name="Benoit I."/>
            <person name="Boyd A."/>
            <person name="Carlson A."/>
            <person name="Copeland A."/>
            <person name="Coutinho P.M."/>
            <person name="de Vries R.P."/>
            <person name="Ferreira P."/>
            <person name="Findley K."/>
            <person name="Foster B."/>
            <person name="Gaskell J."/>
            <person name="Glotzer D."/>
            <person name="Gorecki P."/>
            <person name="Heitman J."/>
            <person name="Hesse C."/>
            <person name="Hori C."/>
            <person name="Igarashi K."/>
            <person name="Jurgens J.A."/>
            <person name="Kallen N."/>
            <person name="Kersten P."/>
            <person name="Kohler A."/>
            <person name="Kuees U."/>
            <person name="Kumar T.K.A."/>
            <person name="Kuo A."/>
            <person name="LaButti K."/>
            <person name="Larrondo L.F."/>
            <person name="Lindquist E."/>
            <person name="Ling A."/>
            <person name="Lombard V."/>
            <person name="Lucas S."/>
            <person name="Lundell T."/>
            <person name="Martin R."/>
            <person name="McLaughlin D.J."/>
            <person name="Morgenstern I."/>
            <person name="Morin E."/>
            <person name="Murat C."/>
            <person name="Nagy L.G."/>
            <person name="Nolan M."/>
            <person name="Ohm R.A."/>
            <person name="Patyshakuliyeva A."/>
            <person name="Rokas A."/>
            <person name="Ruiz-Duenas F.J."/>
            <person name="Sabat G."/>
            <person name="Salamov A."/>
            <person name="Samejima M."/>
            <person name="Schmutz J."/>
            <person name="Slot J.C."/>
            <person name="St John F."/>
            <person name="Stenlid J."/>
            <person name="Sun H."/>
            <person name="Sun S."/>
            <person name="Syed K."/>
            <person name="Tsang A."/>
            <person name="Wiebenga A."/>
            <person name="Young D."/>
            <person name="Pisabarro A."/>
            <person name="Eastwood D.C."/>
            <person name="Martin F."/>
            <person name="Cullen D."/>
            <person name="Grigoriev I.V."/>
            <person name="Hibbett D.S."/>
        </authorList>
    </citation>
    <scope>NUCLEOTIDE SEQUENCE [LARGE SCALE GENOMIC DNA]</scope>
    <source>
        <strain evidence="2">FP-91666</strain>
    </source>
</reference>
<dbReference type="PANTHER" id="PTHR34862:SF1">
    <property type="entry name" value="SPARK DOMAIN-CONTAINING PROTEIN"/>
    <property type="match status" value="1"/>
</dbReference>
<evidence type="ECO:0000313" key="1">
    <source>
        <dbReference type="EMBL" id="EIM79160.1"/>
    </source>
</evidence>
<accession>R7RWI5</accession>
<protein>
    <submittedName>
        <fullName evidence="1">Uncharacterized protein</fullName>
    </submittedName>
</protein>
<organism evidence="1 2">
    <name type="scientific">Stereum hirsutum (strain FP-91666)</name>
    <name type="common">White-rot fungus</name>
    <dbReference type="NCBI Taxonomy" id="721885"/>
    <lineage>
        <taxon>Eukaryota</taxon>
        <taxon>Fungi</taxon>
        <taxon>Dikarya</taxon>
        <taxon>Basidiomycota</taxon>
        <taxon>Agaricomycotina</taxon>
        <taxon>Agaricomycetes</taxon>
        <taxon>Russulales</taxon>
        <taxon>Stereaceae</taxon>
        <taxon>Stereum</taxon>
    </lineage>
</organism>
<keyword evidence="2" id="KW-1185">Reference proteome</keyword>
<gene>
    <name evidence="1" type="ORF">STEHIDRAFT_69864</name>
</gene>
<proteinExistence type="predicted"/>
<dbReference type="KEGG" id="shs:STEHIDRAFT_69864"/>
<dbReference type="OMA" id="SNEYCAA"/>
<dbReference type="PANTHER" id="PTHR34862">
    <property type="entry name" value="SPARK DOMAIN-CONTAINING PROTEIN"/>
    <property type="match status" value="1"/>
</dbReference>
<name>R7RWI5_STEHR</name>
<evidence type="ECO:0000313" key="2">
    <source>
        <dbReference type="Proteomes" id="UP000053927"/>
    </source>
</evidence>
<sequence>MGGNDRPLTVLRTCSLSLSSECQSTLTRFVYLSSLYFSAVLTLARLAFTTSFLSCSPYFYTSVATSDDGTCINANSLVSLAIAGNTSLVQPINSWLTGACSQSACSNESISNIITNVTTGCATDLASLGIDIDNSTLATIIADVQQYYPTVRQIACLQDANELCVTETLDNVQTSLGTTLTINNIVSLVPQLVSGDSTANTTALLQNVTCSNCGKEAFNVINSTESALLQSSTGSTIVSDLQSQCGSSFTDGSTASGISQTASGLSTDASDSSAVSFAVGSSFASLLALASGFMVLA</sequence>
<dbReference type="OrthoDB" id="2536450at2759"/>
<dbReference type="EMBL" id="JH687408">
    <property type="protein sequence ID" value="EIM79160.1"/>
    <property type="molecule type" value="Genomic_DNA"/>
</dbReference>
<dbReference type="RefSeq" id="XP_007311719.1">
    <property type="nucleotide sequence ID" value="XM_007311657.1"/>
</dbReference>